<dbReference type="GO" id="GO:0003700">
    <property type="term" value="F:DNA-binding transcription factor activity"/>
    <property type="evidence" value="ECO:0007669"/>
    <property type="project" value="InterPro"/>
</dbReference>
<dbReference type="Gene3D" id="1.10.10.10">
    <property type="entry name" value="Winged helix-like DNA-binding domain superfamily/Winged helix DNA-binding domain"/>
    <property type="match status" value="1"/>
</dbReference>
<dbReference type="PANTHER" id="PTHR42756">
    <property type="entry name" value="TRANSCRIPTIONAL REGULATOR, MARR"/>
    <property type="match status" value="1"/>
</dbReference>
<dbReference type="InterPro" id="IPR036388">
    <property type="entry name" value="WH-like_DNA-bd_sf"/>
</dbReference>
<evidence type="ECO:0000313" key="7">
    <source>
        <dbReference type="Proteomes" id="UP000263993"/>
    </source>
</evidence>
<evidence type="ECO:0000259" key="5">
    <source>
        <dbReference type="PROSITE" id="PS50995"/>
    </source>
</evidence>
<dbReference type="Pfam" id="PF01047">
    <property type="entry name" value="MarR"/>
    <property type="match status" value="1"/>
</dbReference>
<dbReference type="OrthoDB" id="511972at2"/>
<dbReference type="InterPro" id="IPR036390">
    <property type="entry name" value="WH_DNA-bd_sf"/>
</dbReference>
<dbReference type="GO" id="GO:0003677">
    <property type="term" value="F:DNA binding"/>
    <property type="evidence" value="ECO:0007669"/>
    <property type="project" value="UniProtKB-KW"/>
</dbReference>
<keyword evidence="7" id="KW-1185">Reference proteome</keyword>
<dbReference type="AlphaFoldDB" id="A0A371BAL4"/>
<keyword evidence="2" id="KW-0238">DNA-binding</keyword>
<dbReference type="PROSITE" id="PS50995">
    <property type="entry name" value="HTH_MARR_2"/>
    <property type="match status" value="1"/>
</dbReference>
<dbReference type="PRINTS" id="PR00598">
    <property type="entry name" value="HTHMARR"/>
</dbReference>
<dbReference type="EMBL" id="QRGO01000001">
    <property type="protein sequence ID" value="RDV04547.1"/>
    <property type="molecule type" value="Genomic_DNA"/>
</dbReference>
<dbReference type="InterPro" id="IPR000835">
    <property type="entry name" value="HTH_MarR-typ"/>
</dbReference>
<dbReference type="Proteomes" id="UP000263993">
    <property type="component" value="Unassembled WGS sequence"/>
</dbReference>
<protein>
    <submittedName>
        <fullName evidence="6">MarR family transcriptional regulator</fullName>
    </submittedName>
</protein>
<evidence type="ECO:0000256" key="1">
    <source>
        <dbReference type="ARBA" id="ARBA00023015"/>
    </source>
</evidence>
<name>A0A371BAL4_9BRAD</name>
<gene>
    <name evidence="6" type="ORF">DXH78_08200</name>
</gene>
<feature type="domain" description="HTH marR-type" evidence="5">
    <location>
        <begin position="21"/>
        <end position="153"/>
    </location>
</feature>
<dbReference type="SMART" id="SM00347">
    <property type="entry name" value="HTH_MARR"/>
    <property type="match status" value="1"/>
</dbReference>
<evidence type="ECO:0000256" key="2">
    <source>
        <dbReference type="ARBA" id="ARBA00023125"/>
    </source>
</evidence>
<evidence type="ECO:0000256" key="3">
    <source>
        <dbReference type="ARBA" id="ARBA00023163"/>
    </source>
</evidence>
<feature type="region of interest" description="Disordered" evidence="4">
    <location>
        <begin position="158"/>
        <end position="183"/>
    </location>
</feature>
<proteinExistence type="predicted"/>
<comment type="caution">
    <text evidence="6">The sequence shown here is derived from an EMBL/GenBank/DDBJ whole genome shotgun (WGS) entry which is preliminary data.</text>
</comment>
<evidence type="ECO:0000256" key="4">
    <source>
        <dbReference type="SAM" id="MobiDB-lite"/>
    </source>
</evidence>
<evidence type="ECO:0000313" key="6">
    <source>
        <dbReference type="EMBL" id="RDV04547.1"/>
    </source>
</evidence>
<reference evidence="7" key="1">
    <citation type="submission" date="2018-08" db="EMBL/GenBank/DDBJ databases">
        <authorList>
            <person name="Kim S.-J."/>
            <person name="Jung G.-Y."/>
        </authorList>
    </citation>
    <scope>NUCLEOTIDE SEQUENCE [LARGE SCALE GENOMIC DNA]</scope>
    <source>
        <strain evidence="7">GY_H</strain>
    </source>
</reference>
<dbReference type="SUPFAM" id="SSF46785">
    <property type="entry name" value="Winged helix' DNA-binding domain"/>
    <property type="match status" value="1"/>
</dbReference>
<sequence length="183" mass="20426">MEKSLADATRRLIEDASQPPPIGIGKLLRRSHLAFSKILRDRLKEHDVSFSEFVHLERLWYDDGLNQTELSRRVGVETASSTAVLNALEKRRYIRRERDERDRRNVRVFLEPAGAELEAMLLECAAGINAMARQGLTKADVAEFFRIMSVIATNLETAGRGADARPPAKATPAKASRSKRAGA</sequence>
<dbReference type="PANTHER" id="PTHR42756:SF1">
    <property type="entry name" value="TRANSCRIPTIONAL REPRESSOR OF EMRAB OPERON"/>
    <property type="match status" value="1"/>
</dbReference>
<keyword evidence="1" id="KW-0805">Transcription regulation</keyword>
<accession>A0A371BAL4</accession>
<organism evidence="6 7">
    <name type="scientific">Undibacter mobilis</name>
    <dbReference type="NCBI Taxonomy" id="2292256"/>
    <lineage>
        <taxon>Bacteria</taxon>
        <taxon>Pseudomonadati</taxon>
        <taxon>Pseudomonadota</taxon>
        <taxon>Alphaproteobacteria</taxon>
        <taxon>Hyphomicrobiales</taxon>
        <taxon>Nitrobacteraceae</taxon>
        <taxon>Undibacter</taxon>
    </lineage>
</organism>
<keyword evidence="3" id="KW-0804">Transcription</keyword>
<feature type="compositionally biased region" description="Low complexity" evidence="4">
    <location>
        <begin position="164"/>
        <end position="175"/>
    </location>
</feature>